<proteinExistence type="predicted"/>
<dbReference type="RefSeq" id="XP_040761800.1">
    <property type="nucleotide sequence ID" value="XM_040912909.1"/>
</dbReference>
<dbReference type="AlphaFoldDB" id="A0A165D331"/>
<dbReference type="EMBL" id="KV427639">
    <property type="protein sequence ID" value="KZT04060.1"/>
    <property type="molecule type" value="Genomic_DNA"/>
</dbReference>
<dbReference type="GeneID" id="63829937"/>
<evidence type="ECO:0000313" key="1">
    <source>
        <dbReference type="EMBL" id="KZT04060.1"/>
    </source>
</evidence>
<organism evidence="1 2">
    <name type="scientific">Laetiporus sulphureus 93-53</name>
    <dbReference type="NCBI Taxonomy" id="1314785"/>
    <lineage>
        <taxon>Eukaryota</taxon>
        <taxon>Fungi</taxon>
        <taxon>Dikarya</taxon>
        <taxon>Basidiomycota</taxon>
        <taxon>Agaricomycotina</taxon>
        <taxon>Agaricomycetes</taxon>
        <taxon>Polyporales</taxon>
        <taxon>Laetiporus</taxon>
    </lineage>
</organism>
<dbReference type="Proteomes" id="UP000076871">
    <property type="component" value="Unassembled WGS sequence"/>
</dbReference>
<sequence length="277" mass="30514">MKDLPSVFLCAHPHLAVLVDRFTASTAVCLLEGRDEFLSHLHMLEAQWLDLQDYISIETSMGSSMPSLLSWSTLRQPLARFSVWRVCGEEYSCPHADSQFESHFLSPGPTPVRITLPDANPSLAPLAGETASAPSISSPFLVALAASNTPVHTVPELIHQISTMEDVLVATFNGFAVEEEAIDLKAELRSSIHHDRVTLLTLIHDLQMVSLPNTKFGFALARLSRAFTESLEQHENLQDELSILMSSPQFLLLIASALDMAQNFDYSSLAQTLQEAT</sequence>
<keyword evidence="2" id="KW-1185">Reference proteome</keyword>
<accession>A0A165D331</accession>
<reference evidence="1 2" key="1">
    <citation type="journal article" date="2016" name="Mol. Biol. Evol.">
        <title>Comparative Genomics of Early-Diverging Mushroom-Forming Fungi Provides Insights into the Origins of Lignocellulose Decay Capabilities.</title>
        <authorList>
            <person name="Nagy L.G."/>
            <person name="Riley R."/>
            <person name="Tritt A."/>
            <person name="Adam C."/>
            <person name="Daum C."/>
            <person name="Floudas D."/>
            <person name="Sun H."/>
            <person name="Yadav J.S."/>
            <person name="Pangilinan J."/>
            <person name="Larsson K.H."/>
            <person name="Matsuura K."/>
            <person name="Barry K."/>
            <person name="Labutti K."/>
            <person name="Kuo R."/>
            <person name="Ohm R.A."/>
            <person name="Bhattacharya S.S."/>
            <person name="Shirouzu T."/>
            <person name="Yoshinaga Y."/>
            <person name="Martin F.M."/>
            <person name="Grigoriev I.V."/>
            <person name="Hibbett D.S."/>
        </authorList>
    </citation>
    <scope>NUCLEOTIDE SEQUENCE [LARGE SCALE GENOMIC DNA]</scope>
    <source>
        <strain evidence="1 2">93-53</strain>
    </source>
</reference>
<protein>
    <submittedName>
        <fullName evidence="1">Uncharacterized protein</fullName>
    </submittedName>
</protein>
<dbReference type="InParanoid" id="A0A165D331"/>
<name>A0A165D331_9APHY</name>
<evidence type="ECO:0000313" key="2">
    <source>
        <dbReference type="Proteomes" id="UP000076871"/>
    </source>
</evidence>
<gene>
    <name evidence="1" type="ORF">LAESUDRAFT_761410</name>
</gene>